<dbReference type="InterPro" id="IPR000182">
    <property type="entry name" value="GNAT_dom"/>
</dbReference>
<dbReference type="InterPro" id="IPR050769">
    <property type="entry name" value="NAT_camello-type"/>
</dbReference>
<dbReference type="EMBL" id="JBGEWD010000002">
    <property type="protein sequence ID" value="MEY7999214.1"/>
    <property type="molecule type" value="Genomic_DNA"/>
</dbReference>
<dbReference type="PANTHER" id="PTHR13947">
    <property type="entry name" value="GNAT FAMILY N-ACETYLTRANSFERASE"/>
    <property type="match status" value="1"/>
</dbReference>
<gene>
    <name evidence="4" type="ORF">AB8U03_03200</name>
</gene>
<dbReference type="RefSeq" id="WP_369703103.1">
    <property type="nucleotide sequence ID" value="NZ_JBGEWD010000002.1"/>
</dbReference>
<dbReference type="Gene3D" id="3.40.630.30">
    <property type="match status" value="1"/>
</dbReference>
<dbReference type="SUPFAM" id="SSF46785">
    <property type="entry name" value="Winged helix' DNA-binding domain"/>
    <property type="match status" value="1"/>
</dbReference>
<dbReference type="PROSITE" id="PS50995">
    <property type="entry name" value="HTH_MARR_2"/>
    <property type="match status" value="1"/>
</dbReference>
<dbReference type="SUPFAM" id="SSF55729">
    <property type="entry name" value="Acyl-CoA N-acyltransferases (Nat)"/>
    <property type="match status" value="1"/>
</dbReference>
<dbReference type="CDD" id="cd04301">
    <property type="entry name" value="NAT_SF"/>
    <property type="match status" value="1"/>
</dbReference>
<dbReference type="PROSITE" id="PS51186">
    <property type="entry name" value="GNAT"/>
    <property type="match status" value="1"/>
</dbReference>
<dbReference type="InterPro" id="IPR036388">
    <property type="entry name" value="WH-like_DNA-bd_sf"/>
</dbReference>
<evidence type="ECO:0000313" key="5">
    <source>
        <dbReference type="Proteomes" id="UP001564657"/>
    </source>
</evidence>
<dbReference type="Pfam" id="PF01047">
    <property type="entry name" value="MarR"/>
    <property type="match status" value="1"/>
</dbReference>
<dbReference type="Pfam" id="PF00583">
    <property type="entry name" value="Acetyltransf_1"/>
    <property type="match status" value="1"/>
</dbReference>
<dbReference type="Proteomes" id="UP001564657">
    <property type="component" value="Unassembled WGS sequence"/>
</dbReference>
<protein>
    <submittedName>
        <fullName evidence="4">GNAT family N-acetyltransferase</fullName>
        <ecNumber evidence="4">2.3.1.-</ecNumber>
    </submittedName>
</protein>
<dbReference type="SMART" id="SM00347">
    <property type="entry name" value="HTH_MARR"/>
    <property type="match status" value="1"/>
</dbReference>
<accession>A0ABV4BK97</accession>
<reference evidence="4 5" key="1">
    <citation type="submission" date="2024-08" db="EMBL/GenBank/DDBJ databases">
        <title>Clostridium lapicellarii sp. nov., and Clostridium renhuaiense sp. nov., two species isolated from the mud in a fermentation cellar used for producing sauce-flavour Chinese liquors.</title>
        <authorList>
            <person name="Yang F."/>
            <person name="Wang H."/>
            <person name="Chen L.Q."/>
            <person name="Zhou N."/>
            <person name="Lu J.J."/>
            <person name="Pu X.X."/>
            <person name="Wan B."/>
            <person name="Wang L."/>
            <person name="Liu S.J."/>
        </authorList>
    </citation>
    <scope>NUCLEOTIDE SEQUENCE [LARGE SCALE GENOMIC DNA]</scope>
    <source>
        <strain evidence="4 5">MT-5</strain>
    </source>
</reference>
<evidence type="ECO:0000313" key="4">
    <source>
        <dbReference type="EMBL" id="MEY7999214.1"/>
    </source>
</evidence>
<feature type="domain" description="N-acetyltransferase" evidence="3">
    <location>
        <begin position="151"/>
        <end position="305"/>
    </location>
</feature>
<dbReference type="PANTHER" id="PTHR13947:SF37">
    <property type="entry name" value="LD18367P"/>
    <property type="match status" value="1"/>
</dbReference>
<evidence type="ECO:0000256" key="1">
    <source>
        <dbReference type="ARBA" id="ARBA00022679"/>
    </source>
</evidence>
<sequence length="308" mass="35953">MEEKNCLIVSEVRSFSRFYTKILGLLNQDILDSPYSLIEARILFEIGEIPNCTSNILVGKLNMDPGYISRILGRFNSDGLITKEKSSKDGRYTFISLTSRGKEILLSLSQKSNNQIIALTNPLTQSEREKLVESMKYIKNLLSPSSIDRSLKIRTYKLKDINYIIEKHKKLYKDEFGFSHEFADYVEKYLIQFHKSHDEDKENIWIAEINGKPSGVIAIAKADDSTAQLRWFLIEPEARYRRLGHTLLQTALDFSRKKNYNHIFLWTADVLKAARHLYKSYGFNLTESKNNTTWTDHLVKEERWDLYF</sequence>
<dbReference type="InterPro" id="IPR000835">
    <property type="entry name" value="HTH_MarR-typ"/>
</dbReference>
<keyword evidence="1 4" id="KW-0808">Transferase</keyword>
<keyword evidence="5" id="KW-1185">Reference proteome</keyword>
<feature type="domain" description="HTH marR-type" evidence="2">
    <location>
        <begin position="1"/>
        <end position="140"/>
    </location>
</feature>
<proteinExistence type="predicted"/>
<keyword evidence="4" id="KW-0012">Acyltransferase</keyword>
<dbReference type="InterPro" id="IPR016181">
    <property type="entry name" value="Acyl_CoA_acyltransferase"/>
</dbReference>
<organism evidence="4 5">
    <name type="scientific">Clostridium moutaii</name>
    <dbReference type="NCBI Taxonomy" id="3240932"/>
    <lineage>
        <taxon>Bacteria</taxon>
        <taxon>Bacillati</taxon>
        <taxon>Bacillota</taxon>
        <taxon>Clostridia</taxon>
        <taxon>Eubacteriales</taxon>
        <taxon>Clostridiaceae</taxon>
        <taxon>Clostridium</taxon>
    </lineage>
</organism>
<name>A0ABV4BK97_9CLOT</name>
<dbReference type="EC" id="2.3.1.-" evidence="4"/>
<dbReference type="InterPro" id="IPR036390">
    <property type="entry name" value="WH_DNA-bd_sf"/>
</dbReference>
<evidence type="ECO:0000259" key="3">
    <source>
        <dbReference type="PROSITE" id="PS51186"/>
    </source>
</evidence>
<dbReference type="GO" id="GO:0016746">
    <property type="term" value="F:acyltransferase activity"/>
    <property type="evidence" value="ECO:0007669"/>
    <property type="project" value="UniProtKB-KW"/>
</dbReference>
<evidence type="ECO:0000259" key="2">
    <source>
        <dbReference type="PROSITE" id="PS50995"/>
    </source>
</evidence>
<dbReference type="Gene3D" id="1.10.10.10">
    <property type="entry name" value="Winged helix-like DNA-binding domain superfamily/Winged helix DNA-binding domain"/>
    <property type="match status" value="1"/>
</dbReference>
<comment type="caution">
    <text evidence="4">The sequence shown here is derived from an EMBL/GenBank/DDBJ whole genome shotgun (WGS) entry which is preliminary data.</text>
</comment>